<dbReference type="RefSeq" id="WP_106531561.1">
    <property type="nucleotide sequence ID" value="NZ_PYAW01000021.1"/>
</dbReference>
<reference evidence="2 3" key="1">
    <citation type="submission" date="2018-03" db="EMBL/GenBank/DDBJ databases">
        <title>Genomic Encyclopedia of Archaeal and Bacterial Type Strains, Phase II (KMG-II): from individual species to whole genera.</title>
        <authorList>
            <person name="Goeker M."/>
        </authorList>
    </citation>
    <scope>NUCLEOTIDE SEQUENCE [LARGE SCALE GENOMIC DNA]</scope>
    <source>
        <strain evidence="2 3">DSM 24859</strain>
    </source>
</reference>
<dbReference type="OrthoDB" id="5186830at2"/>
<dbReference type="PROSITE" id="PS51819">
    <property type="entry name" value="VOC"/>
    <property type="match status" value="1"/>
</dbReference>
<dbReference type="AlphaFoldDB" id="A0A2P8H4Z5"/>
<feature type="domain" description="VOC" evidence="1">
    <location>
        <begin position="3"/>
        <end position="116"/>
    </location>
</feature>
<proteinExistence type="predicted"/>
<dbReference type="InterPro" id="IPR004360">
    <property type="entry name" value="Glyas_Fos-R_dOase_dom"/>
</dbReference>
<dbReference type="Proteomes" id="UP000240971">
    <property type="component" value="Unassembled WGS sequence"/>
</dbReference>
<dbReference type="SUPFAM" id="SSF54593">
    <property type="entry name" value="Glyoxalase/Bleomycin resistance protein/Dihydroxybiphenyl dioxygenase"/>
    <property type="match status" value="1"/>
</dbReference>
<evidence type="ECO:0000259" key="1">
    <source>
        <dbReference type="PROSITE" id="PS51819"/>
    </source>
</evidence>
<dbReference type="EMBL" id="PYAW01000021">
    <property type="protein sequence ID" value="PSL41288.1"/>
    <property type="molecule type" value="Genomic_DNA"/>
</dbReference>
<gene>
    <name evidence="2" type="ORF">CLV51_1212</name>
</gene>
<name>A0A2P8H4Z5_CHINA</name>
<dbReference type="Gene3D" id="3.10.180.10">
    <property type="entry name" value="2,3-Dihydroxybiphenyl 1,2-Dioxygenase, domain 1"/>
    <property type="match status" value="1"/>
</dbReference>
<dbReference type="Pfam" id="PF00903">
    <property type="entry name" value="Glyoxalase"/>
    <property type="match status" value="1"/>
</dbReference>
<organism evidence="2 3">
    <name type="scientific">Chitinophaga niastensis</name>
    <dbReference type="NCBI Taxonomy" id="536980"/>
    <lineage>
        <taxon>Bacteria</taxon>
        <taxon>Pseudomonadati</taxon>
        <taxon>Bacteroidota</taxon>
        <taxon>Chitinophagia</taxon>
        <taxon>Chitinophagales</taxon>
        <taxon>Chitinophagaceae</taxon>
        <taxon>Chitinophaga</taxon>
    </lineage>
</organism>
<keyword evidence="3" id="KW-1185">Reference proteome</keyword>
<protein>
    <recommendedName>
        <fullName evidence="1">VOC domain-containing protein</fullName>
    </recommendedName>
</protein>
<sequence>MVNLNLIVIKTDKLQEQSEFYSDLGFQFDYHRHGNGPYHYASIGGNLVLEIYPLPKGTITPDHTTRLGFIVENLNSTIQSLTYKGIRIIAEPTQTEWGYTAVVQDFDGRKIELTEKKPFS</sequence>
<dbReference type="InterPro" id="IPR037523">
    <property type="entry name" value="VOC_core"/>
</dbReference>
<accession>A0A2P8H4Z5</accession>
<evidence type="ECO:0000313" key="2">
    <source>
        <dbReference type="EMBL" id="PSL41288.1"/>
    </source>
</evidence>
<dbReference type="InterPro" id="IPR029068">
    <property type="entry name" value="Glyas_Bleomycin-R_OHBP_Dase"/>
</dbReference>
<evidence type="ECO:0000313" key="3">
    <source>
        <dbReference type="Proteomes" id="UP000240971"/>
    </source>
</evidence>
<comment type="caution">
    <text evidence="2">The sequence shown here is derived from an EMBL/GenBank/DDBJ whole genome shotgun (WGS) entry which is preliminary data.</text>
</comment>